<sequence length="104" mass="11169">MAHTQLNLHHSTCSTLGIGTDRTRIGGSGVRPSIPNAGFTRLCTHSIIDYGHCRRILITVSVLIIRAVTDPSACSPVSPTPLNASYREASRRWEAVSVGVDKEG</sequence>
<reference evidence="1 2" key="1">
    <citation type="journal article" date="2014" name="BMC Genomics">
        <title>Genome and secretome analysis of the hemibiotrophic fungal pathogen, Moniliophthora roreri, which causes frosty pod rot disease of cacao: mechanisms of the biotrophic and necrotrophic phases.</title>
        <authorList>
            <person name="Meinhardt L.W."/>
            <person name="Costa G.G.L."/>
            <person name="Thomazella D.P.T."/>
            <person name="Teixeira P.J.P.L."/>
            <person name="Carazzolle M.F."/>
            <person name="Schuster S.C."/>
            <person name="Carlson J.E."/>
            <person name="Guiltinan M.J."/>
            <person name="Mieczkowski P."/>
            <person name="Farmer A."/>
            <person name="Ramaraj T."/>
            <person name="Crozier J."/>
            <person name="Davis R.E."/>
            <person name="Shao J."/>
            <person name="Melnick R.L."/>
            <person name="Pereira G.A.G."/>
            <person name="Bailey B.A."/>
        </authorList>
    </citation>
    <scope>NUCLEOTIDE SEQUENCE [LARGE SCALE GENOMIC DNA]</scope>
    <source>
        <strain evidence="1 2">MCA 2997</strain>
    </source>
</reference>
<dbReference type="Proteomes" id="UP000017559">
    <property type="component" value="Unassembled WGS sequence"/>
</dbReference>
<protein>
    <submittedName>
        <fullName evidence="1">Uncharacterized protein</fullName>
    </submittedName>
</protein>
<evidence type="ECO:0000313" key="2">
    <source>
        <dbReference type="Proteomes" id="UP000017559"/>
    </source>
</evidence>
<proteinExistence type="predicted"/>
<gene>
    <name evidence="1" type="ORF">Moror_10528</name>
</gene>
<accession>V2XDK6</accession>
<organism evidence="1 2">
    <name type="scientific">Moniliophthora roreri (strain MCA 2997)</name>
    <name type="common">Cocoa frosty pod rot fungus</name>
    <name type="synonym">Crinipellis roreri</name>
    <dbReference type="NCBI Taxonomy" id="1381753"/>
    <lineage>
        <taxon>Eukaryota</taxon>
        <taxon>Fungi</taxon>
        <taxon>Dikarya</taxon>
        <taxon>Basidiomycota</taxon>
        <taxon>Agaricomycotina</taxon>
        <taxon>Agaricomycetes</taxon>
        <taxon>Agaricomycetidae</taxon>
        <taxon>Agaricales</taxon>
        <taxon>Marasmiineae</taxon>
        <taxon>Marasmiaceae</taxon>
        <taxon>Moniliophthora</taxon>
    </lineage>
</organism>
<dbReference type="KEGG" id="mrr:Moror_10528"/>
<keyword evidence="2" id="KW-1185">Reference proteome</keyword>
<evidence type="ECO:0000313" key="1">
    <source>
        <dbReference type="EMBL" id="ESK91802.1"/>
    </source>
</evidence>
<name>V2XDK6_MONRO</name>
<comment type="caution">
    <text evidence="1">The sequence shown here is derived from an EMBL/GenBank/DDBJ whole genome shotgun (WGS) entry which is preliminary data.</text>
</comment>
<dbReference type="EMBL" id="AWSO01000319">
    <property type="protein sequence ID" value="ESK91802.1"/>
    <property type="molecule type" value="Genomic_DNA"/>
</dbReference>
<dbReference type="HOGENOM" id="CLU_2250771_0_0_1"/>
<dbReference type="AlphaFoldDB" id="V2XDK6"/>